<dbReference type="EMBL" id="MN740547">
    <property type="protein sequence ID" value="QHS77419.1"/>
    <property type="molecule type" value="Genomic_DNA"/>
</dbReference>
<protein>
    <submittedName>
        <fullName evidence="1">Uncharacterized protein</fullName>
    </submittedName>
</protein>
<name>A0A6C0ACH8_9ZZZZ</name>
<accession>A0A6C0ACH8</accession>
<evidence type="ECO:0000313" key="1">
    <source>
        <dbReference type="EMBL" id="QHS77419.1"/>
    </source>
</evidence>
<sequence>MTSNPMTSPYPGAFHPGQVGPMYDPNYDIPIIKQYNIDVSGPDIDHAKLSSIFEDMLPIDNIKETYNTLSERLTLNDFIRSTFIKNHDGEDIRLTGTGGESCLVSYLKFIRLNPNVTKAYATNPYKNLPENTLIYKSCYPIRYDDSKRSVICARNSVSINIRIYKMNIEEYFMKVNSQRNDPARYNIWREIFWYEYVREQILKRRMCPNFVNMYSYFVEQDSKIDFNKLKEAKENKSTCTSQGKVNINDLEEALRERPRDYSGRVLVALTESPHYNIYEWASKAYERDGNVHRMVNTGFHTKQVWLSVFFQMISALYTLQKCKIGFRNFAIDENFFVKEISKQNNNTFWRYCIDGIEYYVPNEGFLVQFDSNFKEDKKLYQVGDKPSNKPRYKIYSNRIGGEEFKEEDIEKLVFKSFLKTVNPNSFSKRFENAGGVRPPESVMSLITKIYTDANSPNASKNIGYYLSNYFTMFMNNRVGTYLDEAELNNLRRNDTRDFTKGRIVVQETEADSYKFVMYLGSSKTPGYSSVMTREETNTYSNDLIHQDVPTSTLYHYSRFENITQKFKAGEPIRSDEFCLETYIM</sequence>
<proteinExistence type="predicted"/>
<dbReference type="AlphaFoldDB" id="A0A6C0ACH8"/>
<organism evidence="1">
    <name type="scientific">viral metagenome</name>
    <dbReference type="NCBI Taxonomy" id="1070528"/>
    <lineage>
        <taxon>unclassified sequences</taxon>
        <taxon>metagenomes</taxon>
        <taxon>organismal metagenomes</taxon>
    </lineage>
</organism>
<reference evidence="1" key="1">
    <citation type="journal article" date="2020" name="Nature">
        <title>Giant virus diversity and host interactions through global metagenomics.</title>
        <authorList>
            <person name="Schulz F."/>
            <person name="Roux S."/>
            <person name="Paez-Espino D."/>
            <person name="Jungbluth S."/>
            <person name="Walsh D.A."/>
            <person name="Denef V.J."/>
            <person name="McMahon K.D."/>
            <person name="Konstantinidis K.T."/>
            <person name="Eloe-Fadrosh E.A."/>
            <person name="Kyrpides N.C."/>
            <person name="Woyke T."/>
        </authorList>
    </citation>
    <scope>NUCLEOTIDE SEQUENCE</scope>
    <source>
        <strain evidence="1">GVMAG-S-1004661-13</strain>
    </source>
</reference>